<evidence type="ECO:0000313" key="2">
    <source>
        <dbReference type="Proteomes" id="UP000887013"/>
    </source>
</evidence>
<dbReference type="AlphaFoldDB" id="A0A8X6MXN5"/>
<proteinExistence type="predicted"/>
<protein>
    <submittedName>
        <fullName evidence="1">Uncharacterized protein</fullName>
    </submittedName>
</protein>
<reference evidence="1" key="1">
    <citation type="submission" date="2020-08" db="EMBL/GenBank/DDBJ databases">
        <title>Multicomponent nature underlies the extraordinary mechanical properties of spider dragline silk.</title>
        <authorList>
            <person name="Kono N."/>
            <person name="Nakamura H."/>
            <person name="Mori M."/>
            <person name="Yoshida Y."/>
            <person name="Ohtoshi R."/>
            <person name="Malay A.D."/>
            <person name="Moran D.A.P."/>
            <person name="Tomita M."/>
            <person name="Numata K."/>
            <person name="Arakawa K."/>
        </authorList>
    </citation>
    <scope>NUCLEOTIDE SEQUENCE</scope>
</reference>
<dbReference type="EMBL" id="BMAW01051863">
    <property type="protein sequence ID" value="GFS82873.1"/>
    <property type="molecule type" value="Genomic_DNA"/>
</dbReference>
<comment type="caution">
    <text evidence="1">The sequence shown here is derived from an EMBL/GenBank/DDBJ whole genome shotgun (WGS) entry which is preliminary data.</text>
</comment>
<evidence type="ECO:0000313" key="1">
    <source>
        <dbReference type="EMBL" id="GFS82873.1"/>
    </source>
</evidence>
<sequence>MITDRASVRDPFYRLGEHGEFSGTPRVVADARLGQVYGGAVHDVGTVHVAMCQEHAQNGIQREESRFGSIWRTFTNV</sequence>
<accession>A0A8X6MXN5</accession>
<name>A0A8X6MXN5_NEPPI</name>
<dbReference type="Proteomes" id="UP000887013">
    <property type="component" value="Unassembled WGS sequence"/>
</dbReference>
<organism evidence="1 2">
    <name type="scientific">Nephila pilipes</name>
    <name type="common">Giant wood spider</name>
    <name type="synonym">Nephila maculata</name>
    <dbReference type="NCBI Taxonomy" id="299642"/>
    <lineage>
        <taxon>Eukaryota</taxon>
        <taxon>Metazoa</taxon>
        <taxon>Ecdysozoa</taxon>
        <taxon>Arthropoda</taxon>
        <taxon>Chelicerata</taxon>
        <taxon>Arachnida</taxon>
        <taxon>Araneae</taxon>
        <taxon>Araneomorphae</taxon>
        <taxon>Entelegynae</taxon>
        <taxon>Araneoidea</taxon>
        <taxon>Nephilidae</taxon>
        <taxon>Nephila</taxon>
    </lineage>
</organism>
<dbReference type="OrthoDB" id="6453378at2759"/>
<keyword evidence="2" id="KW-1185">Reference proteome</keyword>
<gene>
    <name evidence="1" type="ORF">NPIL_108161</name>
</gene>